<organism evidence="1 2">
    <name type="scientific">Pseudofulvibacter geojedonensis</name>
    <dbReference type="NCBI Taxonomy" id="1123758"/>
    <lineage>
        <taxon>Bacteria</taxon>
        <taxon>Pseudomonadati</taxon>
        <taxon>Bacteroidota</taxon>
        <taxon>Flavobacteriia</taxon>
        <taxon>Flavobacteriales</taxon>
        <taxon>Flavobacteriaceae</taxon>
        <taxon>Pseudofulvibacter</taxon>
    </lineage>
</organism>
<protein>
    <recommendedName>
        <fullName evidence="3">Lipoprotein</fullName>
    </recommendedName>
</protein>
<keyword evidence="2" id="KW-1185">Reference proteome</keyword>
<name>A0ABW3I3F7_9FLAO</name>
<evidence type="ECO:0000313" key="1">
    <source>
        <dbReference type="EMBL" id="MFD0963964.1"/>
    </source>
</evidence>
<comment type="caution">
    <text evidence="1">The sequence shown here is derived from an EMBL/GenBank/DDBJ whole genome shotgun (WGS) entry which is preliminary data.</text>
</comment>
<dbReference type="RefSeq" id="WP_377715214.1">
    <property type="nucleotide sequence ID" value="NZ_JBHTJM010000008.1"/>
</dbReference>
<evidence type="ECO:0008006" key="3">
    <source>
        <dbReference type="Google" id="ProtNLM"/>
    </source>
</evidence>
<accession>A0ABW3I3F7</accession>
<proteinExistence type="predicted"/>
<dbReference type="PROSITE" id="PS51257">
    <property type="entry name" value="PROKAR_LIPOPROTEIN"/>
    <property type="match status" value="1"/>
</dbReference>
<dbReference type="EMBL" id="JBHTJM010000008">
    <property type="protein sequence ID" value="MFD0963964.1"/>
    <property type="molecule type" value="Genomic_DNA"/>
</dbReference>
<reference evidence="2" key="1">
    <citation type="journal article" date="2019" name="Int. J. Syst. Evol. Microbiol.">
        <title>The Global Catalogue of Microorganisms (GCM) 10K type strain sequencing project: providing services to taxonomists for standard genome sequencing and annotation.</title>
        <authorList>
            <consortium name="The Broad Institute Genomics Platform"/>
            <consortium name="The Broad Institute Genome Sequencing Center for Infectious Disease"/>
            <person name="Wu L."/>
            <person name="Ma J."/>
        </authorList>
    </citation>
    <scope>NUCLEOTIDE SEQUENCE [LARGE SCALE GENOMIC DNA]</scope>
    <source>
        <strain evidence="2">CCUG 62114</strain>
    </source>
</reference>
<evidence type="ECO:0000313" key="2">
    <source>
        <dbReference type="Proteomes" id="UP001596997"/>
    </source>
</evidence>
<dbReference type="Proteomes" id="UP001596997">
    <property type="component" value="Unassembled WGS sequence"/>
</dbReference>
<gene>
    <name evidence="1" type="ORF">ACFQ1O_08115</name>
</gene>
<sequence length="193" mass="22438">MKIIIFILFFISVFTSCNRVGNQIVQPVSVDEIKRETNDLDAHQANKEVTDMCIFDQSTQTDDFLKGIEELKGYVWDNNSKTAIKELSEDKVISIYREGCDELFLETTIILNNKNEFSNELINQNIIKIAKLFPNEYEEALVKDCLNTNCLSITKESPSNYYGNFMRYELYELLTVYVRIENNKIHITLGTYL</sequence>